<accession>A0A8S0PJC7</accession>
<dbReference type="Gramene" id="OE9A098981T1">
    <property type="protein sequence ID" value="OE9A098981C1"/>
    <property type="gene ID" value="OE9A098981"/>
</dbReference>
<evidence type="ECO:0000313" key="2">
    <source>
        <dbReference type="Proteomes" id="UP000594638"/>
    </source>
</evidence>
<name>A0A8S0PJC7_OLEEU</name>
<comment type="caution">
    <text evidence="1">The sequence shown here is derived from an EMBL/GenBank/DDBJ whole genome shotgun (WGS) entry which is preliminary data.</text>
</comment>
<dbReference type="EMBL" id="CACTIH010000077">
    <property type="protein sequence ID" value="CAA2950989.1"/>
    <property type="molecule type" value="Genomic_DNA"/>
</dbReference>
<reference evidence="1 2" key="1">
    <citation type="submission" date="2019-12" db="EMBL/GenBank/DDBJ databases">
        <authorList>
            <person name="Alioto T."/>
            <person name="Alioto T."/>
            <person name="Gomez Garrido J."/>
        </authorList>
    </citation>
    <scope>NUCLEOTIDE SEQUENCE [LARGE SCALE GENOMIC DNA]</scope>
</reference>
<organism evidence="1 2">
    <name type="scientific">Olea europaea subsp. europaea</name>
    <dbReference type="NCBI Taxonomy" id="158383"/>
    <lineage>
        <taxon>Eukaryota</taxon>
        <taxon>Viridiplantae</taxon>
        <taxon>Streptophyta</taxon>
        <taxon>Embryophyta</taxon>
        <taxon>Tracheophyta</taxon>
        <taxon>Spermatophyta</taxon>
        <taxon>Magnoliopsida</taxon>
        <taxon>eudicotyledons</taxon>
        <taxon>Gunneridae</taxon>
        <taxon>Pentapetalae</taxon>
        <taxon>asterids</taxon>
        <taxon>lamiids</taxon>
        <taxon>Lamiales</taxon>
        <taxon>Oleaceae</taxon>
        <taxon>Oleeae</taxon>
        <taxon>Olea</taxon>
    </lineage>
</organism>
<evidence type="ECO:0000313" key="1">
    <source>
        <dbReference type="EMBL" id="CAA2950989.1"/>
    </source>
</evidence>
<dbReference type="AlphaFoldDB" id="A0A8S0PJC7"/>
<keyword evidence="2" id="KW-1185">Reference proteome</keyword>
<sequence>MNVYGSGFWRDPSKVSRIDQRSEQNGWMEKPDLQFIAVQRLDERVLLSAHWTIRMPLWSLKQPSSDCRCSPEFAIERVGFMRCEKMELFAGFKIRVGAWIRKRLILMT</sequence>
<dbReference type="Proteomes" id="UP000594638">
    <property type="component" value="Unassembled WGS sequence"/>
</dbReference>
<gene>
    <name evidence="1" type="ORF">OLEA9_A098981</name>
</gene>
<proteinExistence type="predicted"/>
<protein>
    <submittedName>
        <fullName evidence="1">Uncharacterized protein</fullName>
    </submittedName>
</protein>